<name>A0A6J4K650_9CHLR</name>
<evidence type="ECO:0000313" key="3">
    <source>
        <dbReference type="EMBL" id="CAA9296531.1"/>
    </source>
</evidence>
<reference evidence="3" key="1">
    <citation type="submission" date="2020-02" db="EMBL/GenBank/DDBJ databases">
        <authorList>
            <person name="Meier V. D."/>
        </authorList>
    </citation>
    <scope>NUCLEOTIDE SEQUENCE</scope>
    <source>
        <strain evidence="3">AVDCRST_MAG77</strain>
    </source>
</reference>
<organism evidence="3">
    <name type="scientific">uncultured Chloroflexota bacterium</name>
    <dbReference type="NCBI Taxonomy" id="166587"/>
    <lineage>
        <taxon>Bacteria</taxon>
        <taxon>Bacillati</taxon>
        <taxon>Chloroflexota</taxon>
        <taxon>environmental samples</taxon>
    </lineage>
</organism>
<dbReference type="Pfam" id="PF16798">
    <property type="entry name" value="DUF5069"/>
    <property type="match status" value="1"/>
</dbReference>
<dbReference type="EMBL" id="CADCTC010000272">
    <property type="protein sequence ID" value="CAA9296531.1"/>
    <property type="molecule type" value="Genomic_DNA"/>
</dbReference>
<accession>A0A6J4K650</accession>
<dbReference type="AlphaFoldDB" id="A0A6J4K650"/>
<feature type="domain" description="DUF5069" evidence="2">
    <location>
        <begin position="27"/>
        <end position="101"/>
    </location>
</feature>
<dbReference type="InterPro" id="IPR031849">
    <property type="entry name" value="DUF5069"/>
</dbReference>
<proteinExistence type="predicted"/>
<gene>
    <name evidence="3" type="ORF">AVDCRST_MAG77-5622</name>
</gene>
<sequence>MAQTEAPQAPLTNDVRDGGWRDGEWKPRPRTNVIGGIEWLARMSDKARAKAKGTIGDYIYPCPADKRLLGALEVDPETFLDLATKASSDDELVAGVKEVSPTLKAGTFNFTINRPKE</sequence>
<protein>
    <recommendedName>
        <fullName evidence="2">DUF5069 domain-containing protein</fullName>
    </recommendedName>
</protein>
<evidence type="ECO:0000256" key="1">
    <source>
        <dbReference type="SAM" id="MobiDB-lite"/>
    </source>
</evidence>
<feature type="region of interest" description="Disordered" evidence="1">
    <location>
        <begin position="1"/>
        <end position="27"/>
    </location>
</feature>
<evidence type="ECO:0000259" key="2">
    <source>
        <dbReference type="Pfam" id="PF16798"/>
    </source>
</evidence>
<feature type="compositionally biased region" description="Basic and acidic residues" evidence="1">
    <location>
        <begin position="14"/>
        <end position="27"/>
    </location>
</feature>